<feature type="chain" id="PRO_5035820836" evidence="4">
    <location>
        <begin position="23"/>
        <end position="342"/>
    </location>
</feature>
<keyword evidence="3" id="KW-1133">Transmembrane helix</keyword>
<feature type="domain" description="Ig-like" evidence="5">
    <location>
        <begin position="114"/>
        <end position="219"/>
    </location>
</feature>
<dbReference type="PROSITE" id="PS50835">
    <property type="entry name" value="IG_LIKE"/>
    <property type="match status" value="1"/>
</dbReference>
<feature type="transmembrane region" description="Helical" evidence="3">
    <location>
        <begin position="229"/>
        <end position="256"/>
    </location>
</feature>
<dbReference type="AlphaFoldDB" id="A0A8S4AJH3"/>
<dbReference type="InterPro" id="IPR036179">
    <property type="entry name" value="Ig-like_dom_sf"/>
</dbReference>
<dbReference type="Pfam" id="PF08205">
    <property type="entry name" value="C2-set_2"/>
    <property type="match status" value="1"/>
</dbReference>
<keyword evidence="1" id="KW-1015">Disulfide bond</keyword>
<feature type="signal peptide" evidence="4">
    <location>
        <begin position="1"/>
        <end position="22"/>
    </location>
</feature>
<keyword evidence="4" id="KW-0732">Signal</keyword>
<dbReference type="PANTHER" id="PTHR44991:SF1">
    <property type="entry name" value="IMMUNOGLOBULIN SUPERFAMILY MEMBER 5"/>
    <property type="match status" value="1"/>
</dbReference>
<comment type="caution">
    <text evidence="6">The sequence shown here is derived from an EMBL/GenBank/DDBJ whole genome shotgun (WGS) entry which is preliminary data.</text>
</comment>
<dbReference type="PANTHER" id="PTHR44991">
    <property type="entry name" value="IMMUNOGLOBULIN SUPERFAMILY MEMBER 5"/>
    <property type="match status" value="1"/>
</dbReference>
<evidence type="ECO:0000256" key="3">
    <source>
        <dbReference type="SAM" id="Phobius"/>
    </source>
</evidence>
<dbReference type="SUPFAM" id="SSF48726">
    <property type="entry name" value="Immunoglobulin"/>
    <property type="match status" value="2"/>
</dbReference>
<proteinExistence type="predicted"/>
<keyword evidence="7" id="KW-1185">Reference proteome</keyword>
<dbReference type="OrthoDB" id="8822248at2759"/>
<evidence type="ECO:0000256" key="1">
    <source>
        <dbReference type="ARBA" id="ARBA00023157"/>
    </source>
</evidence>
<evidence type="ECO:0000259" key="5">
    <source>
        <dbReference type="PROSITE" id="PS50835"/>
    </source>
</evidence>
<organism evidence="6 7">
    <name type="scientific">Menidia menidia</name>
    <name type="common">Atlantic silverside</name>
    <dbReference type="NCBI Taxonomy" id="238744"/>
    <lineage>
        <taxon>Eukaryota</taxon>
        <taxon>Metazoa</taxon>
        <taxon>Chordata</taxon>
        <taxon>Craniata</taxon>
        <taxon>Vertebrata</taxon>
        <taxon>Euteleostomi</taxon>
        <taxon>Actinopterygii</taxon>
        <taxon>Neopterygii</taxon>
        <taxon>Teleostei</taxon>
        <taxon>Neoteleostei</taxon>
        <taxon>Acanthomorphata</taxon>
        <taxon>Ovalentaria</taxon>
        <taxon>Atherinomorphae</taxon>
        <taxon>Atheriniformes</taxon>
        <taxon>Atherinopsidae</taxon>
        <taxon>Menidiinae</taxon>
        <taxon>Menidia</taxon>
    </lineage>
</organism>
<feature type="compositionally biased region" description="Polar residues" evidence="2">
    <location>
        <begin position="292"/>
        <end position="308"/>
    </location>
</feature>
<sequence length="342" mass="37532">MLPWKSWFYLFYIPPLLCKVMSVEFQLAPLNSTVLQGSDAQFNATVQGPWQVMTWTVGTTLVLIFSETTENKSSDQFSANFCVSGNTSCVTFTIHDVNTANTGPVSCALIGATPKTAQLYVQETGLVSITGGNVTVRHRFGVKFECVSTNWFIEPSVSWRQNGEAVDSSLYNTSSSPYQSSTNATYFNSTSILTFQAAGDTTVECLATVPGLKTPKSSSVFLDVVFPDWTVLIAVVVSFGGFALVVLLILGIMFCYKRRKEKKRSYDDDVRRVRTQSQLGRITAPGDKHGQENPSFVSDGQTGSNDVTESNVYHVNLPDILELPDFSDGNAGFMKHRHATTV</sequence>
<evidence type="ECO:0000256" key="4">
    <source>
        <dbReference type="SAM" id="SignalP"/>
    </source>
</evidence>
<dbReference type="InterPro" id="IPR007110">
    <property type="entry name" value="Ig-like_dom"/>
</dbReference>
<dbReference type="InterPro" id="IPR013783">
    <property type="entry name" value="Ig-like_fold"/>
</dbReference>
<dbReference type="EMBL" id="CAJRST010004446">
    <property type="protein sequence ID" value="CAG5876050.1"/>
    <property type="molecule type" value="Genomic_DNA"/>
</dbReference>
<dbReference type="Proteomes" id="UP000677803">
    <property type="component" value="Unassembled WGS sequence"/>
</dbReference>
<protein>
    <submittedName>
        <fullName evidence="6">(Atlantic silverside) hypothetical protein</fullName>
    </submittedName>
</protein>
<feature type="region of interest" description="Disordered" evidence="2">
    <location>
        <begin position="277"/>
        <end position="308"/>
    </location>
</feature>
<gene>
    <name evidence="6" type="ORF">MMEN_LOCUS5363</name>
</gene>
<evidence type="ECO:0000256" key="2">
    <source>
        <dbReference type="SAM" id="MobiDB-lite"/>
    </source>
</evidence>
<dbReference type="InterPro" id="IPR013162">
    <property type="entry name" value="CD80_C2-set"/>
</dbReference>
<evidence type="ECO:0000313" key="7">
    <source>
        <dbReference type="Proteomes" id="UP000677803"/>
    </source>
</evidence>
<dbReference type="Gene3D" id="2.60.40.10">
    <property type="entry name" value="Immunoglobulins"/>
    <property type="match status" value="2"/>
</dbReference>
<reference evidence="6" key="1">
    <citation type="submission" date="2021-05" db="EMBL/GenBank/DDBJ databases">
        <authorList>
            <person name="Tigano A."/>
        </authorList>
    </citation>
    <scope>NUCLEOTIDE SEQUENCE</scope>
</reference>
<evidence type="ECO:0000313" key="6">
    <source>
        <dbReference type="EMBL" id="CAG5876050.1"/>
    </source>
</evidence>
<accession>A0A8S4AJH3</accession>
<keyword evidence="3" id="KW-0812">Transmembrane</keyword>
<name>A0A8S4AJH3_9TELE</name>
<keyword evidence="3" id="KW-0472">Membrane</keyword>